<name>A0A1M5SWR0_9FIRM</name>
<evidence type="ECO:0000313" key="2">
    <source>
        <dbReference type="EMBL" id="SHH42939.1"/>
    </source>
</evidence>
<keyword evidence="1" id="KW-0812">Transmembrane</keyword>
<sequence>MIEFIFQIINTLLYVMIFYFLFFFLPKKIKIKSKQIDNIEKILKSIKTNK</sequence>
<organism evidence="2 3">
    <name type="scientific">Tepidibacter thalassicus DSM 15285</name>
    <dbReference type="NCBI Taxonomy" id="1123350"/>
    <lineage>
        <taxon>Bacteria</taxon>
        <taxon>Bacillati</taxon>
        <taxon>Bacillota</taxon>
        <taxon>Clostridia</taxon>
        <taxon>Peptostreptococcales</taxon>
        <taxon>Peptostreptococcaceae</taxon>
        <taxon>Tepidibacter</taxon>
    </lineage>
</organism>
<dbReference type="EMBL" id="FQXH01000025">
    <property type="protein sequence ID" value="SHH42939.1"/>
    <property type="molecule type" value="Genomic_DNA"/>
</dbReference>
<dbReference type="Proteomes" id="UP000242520">
    <property type="component" value="Unassembled WGS sequence"/>
</dbReference>
<gene>
    <name evidence="2" type="ORF">SAMN02744040_01942</name>
</gene>
<proteinExistence type="predicted"/>
<keyword evidence="1" id="KW-1133">Transmembrane helix</keyword>
<protein>
    <submittedName>
        <fullName evidence="2">Uncharacterized protein</fullName>
    </submittedName>
</protein>
<reference evidence="3" key="1">
    <citation type="submission" date="2016-11" db="EMBL/GenBank/DDBJ databases">
        <authorList>
            <person name="Varghese N."/>
            <person name="Submissions S."/>
        </authorList>
    </citation>
    <scope>NUCLEOTIDE SEQUENCE [LARGE SCALE GENOMIC DNA]</scope>
    <source>
        <strain evidence="3">DSM 15285</strain>
    </source>
</reference>
<evidence type="ECO:0000313" key="3">
    <source>
        <dbReference type="Proteomes" id="UP000242520"/>
    </source>
</evidence>
<accession>A0A1M5SWR0</accession>
<dbReference type="AlphaFoldDB" id="A0A1M5SWR0"/>
<evidence type="ECO:0000256" key="1">
    <source>
        <dbReference type="SAM" id="Phobius"/>
    </source>
</evidence>
<keyword evidence="3" id="KW-1185">Reference proteome</keyword>
<keyword evidence="1" id="KW-0472">Membrane</keyword>
<dbReference type="RefSeq" id="WP_178137483.1">
    <property type="nucleotide sequence ID" value="NZ_FQXH01000025.1"/>
</dbReference>
<feature type="transmembrane region" description="Helical" evidence="1">
    <location>
        <begin position="6"/>
        <end position="25"/>
    </location>
</feature>